<gene>
    <name evidence="2" type="ORF">H9816_01430</name>
</gene>
<dbReference type="InterPro" id="IPR000182">
    <property type="entry name" value="GNAT_dom"/>
</dbReference>
<dbReference type="PANTHER" id="PTHR43415">
    <property type="entry name" value="SPERMIDINE N(1)-ACETYLTRANSFERASE"/>
    <property type="match status" value="1"/>
</dbReference>
<organism evidence="2 3">
    <name type="scientific">Candidatus Tidjanibacter faecipullorum</name>
    <dbReference type="NCBI Taxonomy" id="2838766"/>
    <lineage>
        <taxon>Bacteria</taxon>
        <taxon>Pseudomonadati</taxon>
        <taxon>Bacteroidota</taxon>
        <taxon>Bacteroidia</taxon>
        <taxon>Bacteroidales</taxon>
        <taxon>Rikenellaceae</taxon>
        <taxon>Tidjanibacter</taxon>
    </lineage>
</organism>
<dbReference type="PROSITE" id="PS51186">
    <property type="entry name" value="GNAT"/>
    <property type="match status" value="1"/>
</dbReference>
<evidence type="ECO:0000313" key="2">
    <source>
        <dbReference type="EMBL" id="HIZ14566.1"/>
    </source>
</evidence>
<reference evidence="2" key="2">
    <citation type="submission" date="2021-04" db="EMBL/GenBank/DDBJ databases">
        <authorList>
            <person name="Gilroy R."/>
        </authorList>
    </citation>
    <scope>NUCLEOTIDE SEQUENCE</scope>
    <source>
        <strain evidence="2">ChiHjej11B10-19426</strain>
    </source>
</reference>
<dbReference type="Pfam" id="PF13302">
    <property type="entry name" value="Acetyltransf_3"/>
    <property type="match status" value="1"/>
</dbReference>
<dbReference type="SUPFAM" id="SSF55729">
    <property type="entry name" value="Acyl-CoA N-acyltransferases (Nat)"/>
    <property type="match status" value="1"/>
</dbReference>
<sequence length="179" mass="20700">MDNVLETDLIRLRALEPEDIDTLYKWENDTRIWKMSNTVAPFSRYTLRRFIENQGCDIYETKQLRMVIVARRDGRAVGAIDLFDIDPTNRRAGVGILVYEDRDQGQGYASGALTAMIRYAFQVLGLNQLYCNVLSSNMRSLNLFKSKGFKTVGLKVEWVRSTDGWLDEYMLQLINPVKM</sequence>
<reference evidence="2" key="1">
    <citation type="journal article" date="2021" name="PeerJ">
        <title>Extensive microbial diversity within the chicken gut microbiome revealed by metagenomics and culture.</title>
        <authorList>
            <person name="Gilroy R."/>
            <person name="Ravi A."/>
            <person name="Getino M."/>
            <person name="Pursley I."/>
            <person name="Horton D.L."/>
            <person name="Alikhan N.F."/>
            <person name="Baker D."/>
            <person name="Gharbi K."/>
            <person name="Hall N."/>
            <person name="Watson M."/>
            <person name="Adriaenssens E.M."/>
            <person name="Foster-Nyarko E."/>
            <person name="Jarju S."/>
            <person name="Secka A."/>
            <person name="Antonio M."/>
            <person name="Oren A."/>
            <person name="Chaudhuri R.R."/>
            <person name="La Ragione R."/>
            <person name="Hildebrand F."/>
            <person name="Pallen M.J."/>
        </authorList>
    </citation>
    <scope>NUCLEOTIDE SEQUENCE</scope>
    <source>
        <strain evidence="2">ChiHjej11B10-19426</strain>
    </source>
</reference>
<dbReference type="EMBL" id="DXCC01000004">
    <property type="protein sequence ID" value="HIZ14566.1"/>
    <property type="molecule type" value="Genomic_DNA"/>
</dbReference>
<dbReference type="PANTHER" id="PTHR43415:SF3">
    <property type="entry name" value="GNAT-FAMILY ACETYLTRANSFERASE"/>
    <property type="match status" value="1"/>
</dbReference>
<protein>
    <submittedName>
        <fullName evidence="2">GNAT family N-acetyltransferase</fullName>
    </submittedName>
</protein>
<evidence type="ECO:0000313" key="3">
    <source>
        <dbReference type="Proteomes" id="UP000824014"/>
    </source>
</evidence>
<dbReference type="InterPro" id="IPR016181">
    <property type="entry name" value="Acyl_CoA_acyltransferase"/>
</dbReference>
<dbReference type="Proteomes" id="UP000824014">
    <property type="component" value="Unassembled WGS sequence"/>
</dbReference>
<proteinExistence type="predicted"/>
<feature type="domain" description="N-acetyltransferase" evidence="1">
    <location>
        <begin position="10"/>
        <end position="172"/>
    </location>
</feature>
<dbReference type="AlphaFoldDB" id="A0A9D2IKU7"/>
<accession>A0A9D2IKU7</accession>
<dbReference type="CDD" id="cd04301">
    <property type="entry name" value="NAT_SF"/>
    <property type="match status" value="1"/>
</dbReference>
<dbReference type="GO" id="GO:0016747">
    <property type="term" value="F:acyltransferase activity, transferring groups other than amino-acyl groups"/>
    <property type="evidence" value="ECO:0007669"/>
    <property type="project" value="InterPro"/>
</dbReference>
<evidence type="ECO:0000259" key="1">
    <source>
        <dbReference type="PROSITE" id="PS51186"/>
    </source>
</evidence>
<comment type="caution">
    <text evidence="2">The sequence shown here is derived from an EMBL/GenBank/DDBJ whole genome shotgun (WGS) entry which is preliminary data.</text>
</comment>
<name>A0A9D2IKU7_9BACT</name>
<dbReference type="Gene3D" id="3.40.630.30">
    <property type="match status" value="1"/>
</dbReference>